<evidence type="ECO:0000313" key="1">
    <source>
        <dbReference type="EMBL" id="VVD05799.1"/>
    </source>
</evidence>
<dbReference type="AlphaFoldDB" id="A0A5E4R639"/>
<evidence type="ECO:0000313" key="2">
    <source>
        <dbReference type="Proteomes" id="UP000324832"/>
    </source>
</evidence>
<dbReference type="SUPFAM" id="SSF48366">
    <property type="entry name" value="Ras GEF"/>
    <property type="match status" value="1"/>
</dbReference>
<protein>
    <submittedName>
        <fullName evidence="1">Uncharacterized protein</fullName>
    </submittedName>
</protein>
<reference evidence="1 2" key="1">
    <citation type="submission" date="2017-07" db="EMBL/GenBank/DDBJ databases">
        <authorList>
            <person name="Talla V."/>
            <person name="Backstrom N."/>
        </authorList>
    </citation>
    <scope>NUCLEOTIDE SEQUENCE [LARGE SCALE GENOMIC DNA]</scope>
</reference>
<sequence length="132" mass="15514">MLTTHSQVVPLRYLRALEQFRALNSDHFKRYQERLRSINPPYYLPNSQLINFSKRRKVAEITGEIQQSIGPIPRHGRERNHQLSVREKFGDRTTTSRKADGENFVVEAARGTGRPLPRYRYIYTTTTLRVRA</sequence>
<organism evidence="1 2">
    <name type="scientific">Leptidea sinapis</name>
    <dbReference type="NCBI Taxonomy" id="189913"/>
    <lineage>
        <taxon>Eukaryota</taxon>
        <taxon>Metazoa</taxon>
        <taxon>Ecdysozoa</taxon>
        <taxon>Arthropoda</taxon>
        <taxon>Hexapoda</taxon>
        <taxon>Insecta</taxon>
        <taxon>Pterygota</taxon>
        <taxon>Neoptera</taxon>
        <taxon>Endopterygota</taxon>
        <taxon>Lepidoptera</taxon>
        <taxon>Glossata</taxon>
        <taxon>Ditrysia</taxon>
        <taxon>Papilionoidea</taxon>
        <taxon>Pieridae</taxon>
        <taxon>Dismorphiinae</taxon>
        <taxon>Leptidea</taxon>
    </lineage>
</organism>
<dbReference type="Gene3D" id="1.20.870.10">
    <property type="entry name" value="Son of sevenless (SoS) protein Chain: S domain 1"/>
    <property type="match status" value="1"/>
</dbReference>
<keyword evidence="2" id="KW-1185">Reference proteome</keyword>
<proteinExistence type="predicted"/>
<dbReference type="InterPro" id="IPR023578">
    <property type="entry name" value="Ras_GEF_dom_sf"/>
</dbReference>
<dbReference type="EMBL" id="FZQP02007023">
    <property type="protein sequence ID" value="VVD05799.1"/>
    <property type="molecule type" value="Genomic_DNA"/>
</dbReference>
<accession>A0A5E4R639</accession>
<name>A0A5E4R639_9NEOP</name>
<gene>
    <name evidence="1" type="ORF">LSINAPIS_LOCUS15266</name>
</gene>
<dbReference type="Proteomes" id="UP000324832">
    <property type="component" value="Unassembled WGS sequence"/>
</dbReference>